<dbReference type="RefSeq" id="WP_109982968.1">
    <property type="nucleotide sequence ID" value="NZ_QGTD01000001.1"/>
</dbReference>
<dbReference type="SUPFAM" id="SSF52540">
    <property type="entry name" value="P-loop containing nucleoside triphosphate hydrolases"/>
    <property type="match status" value="1"/>
</dbReference>
<evidence type="ECO:0000313" key="2">
    <source>
        <dbReference type="EMBL" id="PWU70441.1"/>
    </source>
</evidence>
<dbReference type="Gene3D" id="3.40.50.300">
    <property type="entry name" value="P-loop containing nucleotide triphosphate hydrolases"/>
    <property type="match status" value="1"/>
</dbReference>
<evidence type="ECO:0000313" key="3">
    <source>
        <dbReference type="Proteomes" id="UP000245624"/>
    </source>
</evidence>
<dbReference type="Pfam" id="PF13401">
    <property type="entry name" value="AAA_22"/>
    <property type="match status" value="1"/>
</dbReference>
<sequence>MDLENETMKNLGGIHCIATYNNQVIPENQENPFIEAIPNRLSIEEFYDMLYSIPKYNSDHRNIDIEDRLALVRQIKPSFWLPTPSQYEKYRGIYNMIKIGYQSRNPINIVYNKQFAVGWDTILKEGLDDTGANIIGNIQTAQSLSEVGLSGMGKSKNYERILKKLFPQVIHHKEYKGKQLTLTQVVWLKIECPSGKSIRSLCQNFYDEVDKILGTNFYEKHGEKRGTIDNLTKRMAKIVAQINLGVLIIDEIQNIHKAHSGGDERMINFITELVNTLGVPVIVIGTFKAMYLFKNSLATSRRGVPDEFSENIVSFMQEDSWEWNEFISTLWELQYTSKYTPLTSELKKVMYYHTMGIPDIVIKLFMHVQARVILNGGDEQINEDIINKVASKTLVLLQHVFEKLRNGDQNVLNEIDDIEPEWASFNEYLKQASHEVKIRGEIAKKHARVIQQRNEDVILNDLVNFASNLVSNTGMAETLANQVFKASDGMGDIKAMFSQIAQLALNADETINKEESFQYSNKKRIKPILENGDVRLIVKNGLKRGLSTEEALEEFDLVRDCNELHKFTL</sequence>
<protein>
    <recommendedName>
        <fullName evidence="1">ORC1/DEAH AAA+ ATPase domain-containing protein</fullName>
    </recommendedName>
</protein>
<name>A0A317L3I4_9BACI</name>
<dbReference type="AlphaFoldDB" id="A0A317L3I4"/>
<dbReference type="EMBL" id="QGTD01000001">
    <property type="protein sequence ID" value="PWU70441.1"/>
    <property type="molecule type" value="Genomic_DNA"/>
</dbReference>
<accession>A0A317L3I4</accession>
<comment type="caution">
    <text evidence="2">The sequence shown here is derived from an EMBL/GenBank/DDBJ whole genome shotgun (WGS) entry which is preliminary data.</text>
</comment>
<proteinExistence type="predicted"/>
<dbReference type="OrthoDB" id="5593847at2"/>
<dbReference type="InterPro" id="IPR027417">
    <property type="entry name" value="P-loop_NTPase"/>
</dbReference>
<reference evidence="2 3" key="1">
    <citation type="submission" date="2018-05" db="EMBL/GenBank/DDBJ databases">
        <title>Genomic analysis of Gracilibacillus dipsosauri DD1 reveals novel features of a salt-tolerant amylase.</title>
        <authorList>
            <person name="Deutch C.E."/>
            <person name="Yang S."/>
        </authorList>
    </citation>
    <scope>NUCLEOTIDE SEQUENCE [LARGE SCALE GENOMIC DNA]</scope>
    <source>
        <strain evidence="2 3">DD1</strain>
    </source>
</reference>
<dbReference type="Proteomes" id="UP000245624">
    <property type="component" value="Unassembled WGS sequence"/>
</dbReference>
<dbReference type="GO" id="GO:0016887">
    <property type="term" value="F:ATP hydrolysis activity"/>
    <property type="evidence" value="ECO:0007669"/>
    <property type="project" value="InterPro"/>
</dbReference>
<gene>
    <name evidence="2" type="ORF">DLJ74_01000</name>
</gene>
<dbReference type="InterPro" id="IPR049945">
    <property type="entry name" value="AAA_22"/>
</dbReference>
<evidence type="ECO:0000259" key="1">
    <source>
        <dbReference type="Pfam" id="PF13401"/>
    </source>
</evidence>
<keyword evidence="3" id="KW-1185">Reference proteome</keyword>
<feature type="domain" description="ORC1/DEAH AAA+ ATPase" evidence="1">
    <location>
        <begin position="140"/>
        <end position="286"/>
    </location>
</feature>
<organism evidence="2 3">
    <name type="scientific">Gracilibacillus dipsosauri</name>
    <dbReference type="NCBI Taxonomy" id="178340"/>
    <lineage>
        <taxon>Bacteria</taxon>
        <taxon>Bacillati</taxon>
        <taxon>Bacillota</taxon>
        <taxon>Bacilli</taxon>
        <taxon>Bacillales</taxon>
        <taxon>Bacillaceae</taxon>
        <taxon>Gracilibacillus</taxon>
    </lineage>
</organism>